<sequence>MAPATARFNPNHLSNPFAHLNQAHAMNQNAHHANQTLPQNMSSHFAGAGNLHGGISPFAPSSGNMGLPGGYSAGGGGGPAGGGGTGLASDAAVRGFEHGAALQRAQAHQTEAAQQGNKTGASGGRIREVWRHNLESEMKTLRALVDRYPYISMDTEFPGIVARPMGSFPTKADYHYQTLRCNVDLLKLIQLGITVFTADGDTPPAQPDVSLHQQRPSAYLPPVPCTWSFNFQFSLDTDMYAESSVEILKKAGVDFDKHREQGIDVDAFGSLLITSGLTLDDDVHWLSFHSGYDFGYLVKIMSATPLPASEEQFRTLVKIYFPHLWDIKFLLRHAQKLAQRGTITTQAATILASLGQKSGLQDLANELECTRVGAMHTAGSDSWLTGSVFWALRAKVFDNDIPTDLADQIYGLHGVGPPASAATREQLVLANGGGGGSSAGGLGGGGSSVGGYATSMTPTTHTSREGGPSTPTTGHAVLVGQTVGQHGGGGGGGVFGNFSYK</sequence>
<dbReference type="AlphaFoldDB" id="A0A4U0XWZ3"/>
<dbReference type="OrthoDB" id="1164111at2759"/>
<dbReference type="EC" id="3.1.13.4" evidence="5"/>
<dbReference type="GO" id="GO:0046872">
    <property type="term" value="F:metal ion binding"/>
    <property type="evidence" value="ECO:0007669"/>
    <property type="project" value="UniProtKB-KW"/>
</dbReference>
<evidence type="ECO:0000256" key="6">
    <source>
        <dbReference type="ARBA" id="ARBA00022490"/>
    </source>
</evidence>
<dbReference type="EMBL" id="NAJN01000001">
    <property type="protein sequence ID" value="TKA82424.1"/>
    <property type="molecule type" value="Genomic_DNA"/>
</dbReference>
<evidence type="ECO:0000256" key="8">
    <source>
        <dbReference type="ARBA" id="ARBA00022723"/>
    </source>
</evidence>
<evidence type="ECO:0000256" key="2">
    <source>
        <dbReference type="ARBA" id="ARBA00004123"/>
    </source>
</evidence>
<accession>A0A4U0XWZ3</accession>
<evidence type="ECO:0000256" key="12">
    <source>
        <dbReference type="ARBA" id="ARBA00023015"/>
    </source>
</evidence>
<evidence type="ECO:0000256" key="14">
    <source>
        <dbReference type="ARBA" id="ARBA00023242"/>
    </source>
</evidence>
<organism evidence="16 17">
    <name type="scientific">Cryomyces minteri</name>
    <dbReference type="NCBI Taxonomy" id="331657"/>
    <lineage>
        <taxon>Eukaryota</taxon>
        <taxon>Fungi</taxon>
        <taxon>Dikarya</taxon>
        <taxon>Ascomycota</taxon>
        <taxon>Pezizomycotina</taxon>
        <taxon>Dothideomycetes</taxon>
        <taxon>Dothideomycetes incertae sedis</taxon>
        <taxon>Cryomyces</taxon>
    </lineage>
</organism>
<protein>
    <recommendedName>
        <fullName evidence="5">poly(A)-specific ribonuclease</fullName>
        <ecNumber evidence="5">3.1.13.4</ecNumber>
    </recommendedName>
</protein>
<feature type="compositionally biased region" description="Polar residues" evidence="15">
    <location>
        <begin position="106"/>
        <end position="120"/>
    </location>
</feature>
<keyword evidence="11" id="KW-0694">RNA-binding</keyword>
<keyword evidence="8" id="KW-0479">Metal-binding</keyword>
<evidence type="ECO:0000256" key="13">
    <source>
        <dbReference type="ARBA" id="ARBA00023163"/>
    </source>
</evidence>
<dbReference type="InterPro" id="IPR012337">
    <property type="entry name" value="RNaseH-like_sf"/>
</dbReference>
<keyword evidence="17" id="KW-1185">Reference proteome</keyword>
<feature type="region of interest" description="Disordered" evidence="15">
    <location>
        <begin position="101"/>
        <end position="122"/>
    </location>
</feature>
<proteinExistence type="inferred from homology"/>
<dbReference type="Pfam" id="PF04857">
    <property type="entry name" value="CAF1"/>
    <property type="match status" value="2"/>
</dbReference>
<comment type="catalytic activity">
    <reaction evidence="1">
        <text>Exonucleolytic cleavage of poly(A) to 5'-AMP.</text>
        <dbReference type="EC" id="3.1.13.4"/>
    </reaction>
</comment>
<keyword evidence="10" id="KW-0269">Exonuclease</keyword>
<evidence type="ECO:0000256" key="11">
    <source>
        <dbReference type="ARBA" id="ARBA00022884"/>
    </source>
</evidence>
<dbReference type="PANTHER" id="PTHR10797">
    <property type="entry name" value="CCR4-NOT TRANSCRIPTION COMPLEX SUBUNIT"/>
    <property type="match status" value="1"/>
</dbReference>
<evidence type="ECO:0000256" key="7">
    <source>
        <dbReference type="ARBA" id="ARBA00022722"/>
    </source>
</evidence>
<evidence type="ECO:0000313" key="16">
    <source>
        <dbReference type="EMBL" id="TKA82424.1"/>
    </source>
</evidence>
<evidence type="ECO:0000256" key="3">
    <source>
        <dbReference type="ARBA" id="ARBA00004496"/>
    </source>
</evidence>
<evidence type="ECO:0000256" key="4">
    <source>
        <dbReference type="ARBA" id="ARBA00008372"/>
    </source>
</evidence>
<dbReference type="GO" id="GO:0004535">
    <property type="term" value="F:poly(A)-specific ribonuclease activity"/>
    <property type="evidence" value="ECO:0007669"/>
    <property type="project" value="UniProtKB-EC"/>
</dbReference>
<evidence type="ECO:0000256" key="1">
    <source>
        <dbReference type="ARBA" id="ARBA00001663"/>
    </source>
</evidence>
<evidence type="ECO:0000256" key="9">
    <source>
        <dbReference type="ARBA" id="ARBA00022801"/>
    </source>
</evidence>
<gene>
    <name evidence="16" type="ORF">B0A49_00023</name>
</gene>
<dbReference type="Proteomes" id="UP000308768">
    <property type="component" value="Unassembled WGS sequence"/>
</dbReference>
<keyword evidence="7" id="KW-0540">Nuclease</keyword>
<dbReference type="GO" id="GO:0005737">
    <property type="term" value="C:cytoplasm"/>
    <property type="evidence" value="ECO:0007669"/>
    <property type="project" value="UniProtKB-SubCell"/>
</dbReference>
<comment type="subcellular location">
    <subcellularLocation>
        <location evidence="3">Cytoplasm</location>
    </subcellularLocation>
    <subcellularLocation>
        <location evidence="2">Nucleus</location>
    </subcellularLocation>
</comment>
<evidence type="ECO:0000313" key="17">
    <source>
        <dbReference type="Proteomes" id="UP000308768"/>
    </source>
</evidence>
<dbReference type="GO" id="GO:0005634">
    <property type="term" value="C:nucleus"/>
    <property type="evidence" value="ECO:0007669"/>
    <property type="project" value="UniProtKB-SubCell"/>
</dbReference>
<dbReference type="SUPFAM" id="SSF53098">
    <property type="entry name" value="Ribonuclease H-like"/>
    <property type="match status" value="1"/>
</dbReference>
<dbReference type="Gene3D" id="3.30.420.10">
    <property type="entry name" value="Ribonuclease H-like superfamily/Ribonuclease H"/>
    <property type="match status" value="1"/>
</dbReference>
<keyword evidence="9" id="KW-0378">Hydrolase</keyword>
<dbReference type="InterPro" id="IPR039637">
    <property type="entry name" value="CNOT7/CNOT8/Pop2"/>
</dbReference>
<evidence type="ECO:0000256" key="15">
    <source>
        <dbReference type="SAM" id="MobiDB-lite"/>
    </source>
</evidence>
<keyword evidence="6" id="KW-0963">Cytoplasm</keyword>
<reference evidence="16 17" key="1">
    <citation type="submission" date="2017-03" db="EMBL/GenBank/DDBJ databases">
        <title>Genomes of endolithic fungi from Antarctica.</title>
        <authorList>
            <person name="Coleine C."/>
            <person name="Masonjones S."/>
            <person name="Stajich J.E."/>
        </authorList>
    </citation>
    <scope>NUCLEOTIDE SEQUENCE [LARGE SCALE GENOMIC DNA]</scope>
    <source>
        <strain evidence="16 17">CCFEE 5187</strain>
    </source>
</reference>
<evidence type="ECO:0000256" key="5">
    <source>
        <dbReference type="ARBA" id="ARBA00012161"/>
    </source>
</evidence>
<keyword evidence="13" id="KW-0804">Transcription</keyword>
<keyword evidence="12" id="KW-0805">Transcription regulation</keyword>
<comment type="caution">
    <text evidence="16">The sequence shown here is derived from an EMBL/GenBank/DDBJ whole genome shotgun (WGS) entry which is preliminary data.</text>
</comment>
<dbReference type="GO" id="GO:0003723">
    <property type="term" value="F:RNA binding"/>
    <property type="evidence" value="ECO:0007669"/>
    <property type="project" value="UniProtKB-KW"/>
</dbReference>
<comment type="similarity">
    <text evidence="4">Belongs to the CAF1 family.</text>
</comment>
<dbReference type="STRING" id="331657.A0A4U0XWZ3"/>
<evidence type="ECO:0000256" key="10">
    <source>
        <dbReference type="ARBA" id="ARBA00022839"/>
    </source>
</evidence>
<name>A0A4U0XWZ3_9PEZI</name>
<dbReference type="GO" id="GO:0030014">
    <property type="term" value="C:CCR4-NOT complex"/>
    <property type="evidence" value="ECO:0007669"/>
    <property type="project" value="InterPro"/>
</dbReference>
<keyword evidence="14" id="KW-0539">Nucleus</keyword>
<dbReference type="InterPro" id="IPR006941">
    <property type="entry name" value="RNase_CAF1"/>
</dbReference>
<dbReference type="InterPro" id="IPR036397">
    <property type="entry name" value="RNaseH_sf"/>
</dbReference>